<accession>A0A7I9V653</accession>
<sequence>MAMNLWQGENAFTERPNKIITIDGAAQRKVVGRRSLGEWRPEARGHDALATILGQNSIRDQRLLPLRHGRMAASPWTYYRGAAAVMAADLASAPNTGITVQLCGDAHVLNFGLWNTPERNLAFDLRDFDETLPGPFEWDVKRFLASLVILARANGVEAHAKDAVAAGYAGYRDWIATYSTWPEIDIWYDSVSTEQLLDYATSDDDHKLDKLIEKRAEKRSSRGAFKKLTSVVDGAQRITEDPPYRTHALNDHLAELETIVAQYQASVPDHISSLWSRFDLVDAVQQVVGVGSVGMRVFLTLSEERRTSDPIFLQVKQAGPSVYEQFLSPSVYDNHGSRVIHGQRMIQSATDMFVGWTSISSDGDTGAPMDFYVRQFRDGKVIPKGEMIAPRLSQFATACGHVLARAHARSGDVQAIHDYLGSSSKAGDAFAEFAFAYADQNDRDHAQLAKAIEDGEVDAVEGWPGR</sequence>
<dbReference type="AlphaFoldDB" id="A0A7I9V653"/>
<reference evidence="2" key="1">
    <citation type="submission" date="2019-06" db="EMBL/GenBank/DDBJ databases">
        <title>Gordonia isolated from sludge of a wastewater treatment plant.</title>
        <authorList>
            <person name="Tamura T."/>
            <person name="Aoyama K."/>
            <person name="Kang Y."/>
            <person name="Saito S."/>
            <person name="Akiyama N."/>
            <person name="Yazawa K."/>
            <person name="Gonoi T."/>
            <person name="Mikami Y."/>
        </authorList>
    </citation>
    <scope>NUCLEOTIDE SEQUENCE [LARGE SCALE GENOMIC DNA]</scope>
    <source>
        <strain evidence="2">NBRC 107696</strain>
    </source>
</reference>
<dbReference type="PANTHER" id="PTHR39441">
    <property type="entry name" value="DUF2252 DOMAIN-CONTAINING PROTEIN"/>
    <property type="match status" value="1"/>
</dbReference>
<dbReference type="EMBL" id="BJOV01000003">
    <property type="protein sequence ID" value="GEE00886.1"/>
    <property type="molecule type" value="Genomic_DNA"/>
</dbReference>
<comment type="caution">
    <text evidence="1">The sequence shown here is derived from an EMBL/GenBank/DDBJ whole genome shotgun (WGS) entry which is preliminary data.</text>
</comment>
<dbReference type="InterPro" id="IPR018721">
    <property type="entry name" value="DUF2252"/>
</dbReference>
<evidence type="ECO:0000313" key="2">
    <source>
        <dbReference type="Proteomes" id="UP000444960"/>
    </source>
</evidence>
<protein>
    <recommendedName>
        <fullName evidence="3">DUF2252 domain-containing protein</fullName>
    </recommendedName>
</protein>
<organism evidence="1 2">
    <name type="scientific">Gordonia spumicola</name>
    <dbReference type="NCBI Taxonomy" id="589161"/>
    <lineage>
        <taxon>Bacteria</taxon>
        <taxon>Bacillati</taxon>
        <taxon>Actinomycetota</taxon>
        <taxon>Actinomycetes</taxon>
        <taxon>Mycobacteriales</taxon>
        <taxon>Gordoniaceae</taxon>
        <taxon>Gordonia</taxon>
    </lineage>
</organism>
<name>A0A7I9V653_9ACTN</name>
<dbReference type="Pfam" id="PF10009">
    <property type="entry name" value="DUF2252"/>
    <property type="match status" value="1"/>
</dbReference>
<gene>
    <name evidence="1" type="ORF">nbrc107696_13320</name>
</gene>
<dbReference type="Proteomes" id="UP000444960">
    <property type="component" value="Unassembled WGS sequence"/>
</dbReference>
<evidence type="ECO:0000313" key="1">
    <source>
        <dbReference type="EMBL" id="GEE00886.1"/>
    </source>
</evidence>
<keyword evidence="2" id="KW-1185">Reference proteome</keyword>
<dbReference type="PANTHER" id="PTHR39441:SF1">
    <property type="entry name" value="DUF2252 DOMAIN-CONTAINING PROTEIN"/>
    <property type="match status" value="1"/>
</dbReference>
<evidence type="ECO:0008006" key="3">
    <source>
        <dbReference type="Google" id="ProtNLM"/>
    </source>
</evidence>
<proteinExistence type="predicted"/>